<feature type="domain" description="Bacterial transcriptional activator" evidence="1">
    <location>
        <begin position="108"/>
        <end position="244"/>
    </location>
</feature>
<dbReference type="SUPFAM" id="SSF52540">
    <property type="entry name" value="P-loop containing nucleoside triphosphate hydrolases"/>
    <property type="match status" value="1"/>
</dbReference>
<sequence length="1129" mass="125726">MHLHPKMKTMPQPTAATSCWHLQTLGTVNLCSGHHQRPLDRRTALLLAYLALEGKAHKHRLAGMLWPDSGEVTARANMRQLLRRLRVGLGASVVDGTVHLHLTDAVQVDVCLLQDAVASKNHQKVLAFEGELLEGIEVDDLPEIQEWLVSAREQVFEQRRQAALAESLRLEQEKDWQGALTCALMLLQLDRLSEEAHRLVMRLQYLLGDRGAALAAFERCRQVLQEALGTDPTPQTCALARDIQQGALPGPAGPGPAALPLSVLRPPVLVGREQHLQRLQKGKATGLLPLLTGETGMGKTRLALDFAHQQGAAVHVAFRSTDQGIPYAGLSRLLKMLLQASQRAQWPGWVRQEVARIVPHLHPEVPAPITSDLERLRFFEALVEGITLSAKDLPLVVLDDVHHVDPASLEFLQYLFSKVLPEQAVFLVTCTSHSADLPRVWQDLVQAGLAFQVHLEALRPHEMQEMLDHMGEAFAEKDIQLRLMDYSAGNPMLLVEAARYLLESDGSLLPEGPIGGQVRQVLQKRLENLPLEVLRVARAAAVLGNDFTLQRVAEVLGNPPETLQVPWEALHEKQLLQQDRFTHSELPEVVLGSTPPAVLNLLHRRAAQILVQEQAPAAEIGRHWLAAGHPLEAAAEFSRAGEHATLQYRARESAHFHAQAAELHEALGDRVREFESLARQADALGVLADLEAHEGVLHRLEALASTPDEKATYHLHLAQHHFARENIHLLAQIAREGIHWVRQTTNHVLELRFQEVLFFEAYYRRDSHAALQAVRQAAELAEKHGEVSWQARAIEGEALIVGNHDLQASIGLLLKAEQLYREAGDRTGIAAAASKRGTDLVKSGEVHQALQAFEEAHQNLQDIQGHDDARANSIYGMSVCLALLGRYRESLGWLKGVREGQYRHLPMQQMIMQVRLAGMLLTFGAPDEALVEVSEILKEGKELGYNQADLLLVAARIHRHLGRTADARRIWEDAHQSNEEHPDHFTTIRLRLEEAAHLPLEAQVEALQGMEAFCRSHHLDRAETALQARRAILHLQLGLEPLEVNPTEAHLYFFGMEDRWLLQAHQAALLPPVEARQALEALRARVQQVVSEHVPVEHQATYLRANPQMVALQAVLGPLTEDMDSRSPS</sequence>
<organism evidence="2 3">
    <name type="scientific">Deinococcus cellulosilyticus (strain DSM 18568 / NBRC 106333 / KACC 11606 / 5516J-15)</name>
    <dbReference type="NCBI Taxonomy" id="1223518"/>
    <lineage>
        <taxon>Bacteria</taxon>
        <taxon>Thermotogati</taxon>
        <taxon>Deinococcota</taxon>
        <taxon>Deinococci</taxon>
        <taxon>Deinococcales</taxon>
        <taxon>Deinococcaceae</taxon>
        <taxon>Deinococcus</taxon>
    </lineage>
</organism>
<evidence type="ECO:0000313" key="2">
    <source>
        <dbReference type="EMBL" id="GEM46935.1"/>
    </source>
</evidence>
<dbReference type="PROSITE" id="PS51257">
    <property type="entry name" value="PROKAR_LIPOPROTEIN"/>
    <property type="match status" value="1"/>
</dbReference>
<dbReference type="InterPro" id="IPR041664">
    <property type="entry name" value="AAA_16"/>
</dbReference>
<dbReference type="AlphaFoldDB" id="A0A511N247"/>
<dbReference type="EMBL" id="BJXB01000010">
    <property type="protein sequence ID" value="GEM46935.1"/>
    <property type="molecule type" value="Genomic_DNA"/>
</dbReference>
<dbReference type="InterPro" id="IPR051677">
    <property type="entry name" value="AfsR-DnrI-RedD_regulator"/>
</dbReference>
<keyword evidence="3" id="KW-1185">Reference proteome</keyword>
<evidence type="ECO:0000313" key="3">
    <source>
        <dbReference type="Proteomes" id="UP000321306"/>
    </source>
</evidence>
<reference evidence="2 3" key="1">
    <citation type="submission" date="2019-07" db="EMBL/GenBank/DDBJ databases">
        <title>Whole genome shotgun sequence of Deinococcus cellulosilyticus NBRC 106333.</title>
        <authorList>
            <person name="Hosoyama A."/>
            <person name="Uohara A."/>
            <person name="Ohji S."/>
            <person name="Ichikawa N."/>
        </authorList>
    </citation>
    <scope>NUCLEOTIDE SEQUENCE [LARGE SCALE GENOMIC DNA]</scope>
    <source>
        <strain evidence="2 3">NBRC 106333</strain>
    </source>
</reference>
<dbReference type="Proteomes" id="UP000321306">
    <property type="component" value="Unassembled WGS sequence"/>
</dbReference>
<gene>
    <name evidence="2" type="ORF">DC3_25700</name>
</gene>
<dbReference type="OrthoDB" id="74119at2"/>
<evidence type="ECO:0000259" key="1">
    <source>
        <dbReference type="SMART" id="SM01043"/>
    </source>
</evidence>
<dbReference type="Pfam" id="PF03704">
    <property type="entry name" value="BTAD"/>
    <property type="match status" value="1"/>
</dbReference>
<dbReference type="InterPro" id="IPR011990">
    <property type="entry name" value="TPR-like_helical_dom_sf"/>
</dbReference>
<dbReference type="SMART" id="SM01043">
    <property type="entry name" value="BTAD"/>
    <property type="match status" value="1"/>
</dbReference>
<dbReference type="PANTHER" id="PTHR35807">
    <property type="entry name" value="TRANSCRIPTIONAL REGULATOR REDD-RELATED"/>
    <property type="match status" value="1"/>
</dbReference>
<dbReference type="SUPFAM" id="SSF48452">
    <property type="entry name" value="TPR-like"/>
    <property type="match status" value="2"/>
</dbReference>
<proteinExistence type="predicted"/>
<comment type="caution">
    <text evidence="2">The sequence shown here is derived from an EMBL/GenBank/DDBJ whole genome shotgun (WGS) entry which is preliminary data.</text>
</comment>
<dbReference type="Gene3D" id="1.25.40.10">
    <property type="entry name" value="Tetratricopeptide repeat domain"/>
    <property type="match status" value="2"/>
</dbReference>
<dbReference type="Gene3D" id="3.40.50.300">
    <property type="entry name" value="P-loop containing nucleotide triphosphate hydrolases"/>
    <property type="match status" value="1"/>
</dbReference>
<accession>A0A511N247</accession>
<dbReference type="InterPro" id="IPR005158">
    <property type="entry name" value="BTAD"/>
</dbReference>
<dbReference type="InterPro" id="IPR027417">
    <property type="entry name" value="P-loop_NTPase"/>
</dbReference>
<dbReference type="Pfam" id="PF13191">
    <property type="entry name" value="AAA_16"/>
    <property type="match status" value="1"/>
</dbReference>
<protein>
    <recommendedName>
        <fullName evidence="1">Bacterial transcriptional activator domain-containing protein</fullName>
    </recommendedName>
</protein>
<name>A0A511N247_DEIC1</name>